<evidence type="ECO:0000313" key="3">
    <source>
        <dbReference type="Proteomes" id="UP000231501"/>
    </source>
</evidence>
<dbReference type="EMBL" id="PEOG01000041">
    <property type="protein sequence ID" value="PIM52294.1"/>
    <property type="molecule type" value="Genomic_DNA"/>
</dbReference>
<feature type="chain" id="PRO_5013789005" evidence="1">
    <location>
        <begin position="23"/>
        <end position="765"/>
    </location>
</feature>
<reference evidence="2 3" key="1">
    <citation type="submission" date="2017-11" db="EMBL/GenBank/DDBJ databases">
        <title>Draft genome sequence of Mitsuaria sp. HWN-4.</title>
        <authorList>
            <person name="Gundlapally S.R."/>
        </authorList>
    </citation>
    <scope>NUCLEOTIDE SEQUENCE [LARGE SCALE GENOMIC DNA]</scope>
    <source>
        <strain evidence="2 3">HWN-4</strain>
    </source>
</reference>
<evidence type="ECO:0000313" key="2">
    <source>
        <dbReference type="EMBL" id="PIM52294.1"/>
    </source>
</evidence>
<organism evidence="2 3">
    <name type="scientific">Roseateles chitinivorans</name>
    <dbReference type="NCBI Taxonomy" id="2917965"/>
    <lineage>
        <taxon>Bacteria</taxon>
        <taxon>Pseudomonadati</taxon>
        <taxon>Pseudomonadota</taxon>
        <taxon>Betaproteobacteria</taxon>
        <taxon>Burkholderiales</taxon>
        <taxon>Sphaerotilaceae</taxon>
        <taxon>Roseateles</taxon>
    </lineage>
</organism>
<dbReference type="RefSeq" id="WP_099862517.1">
    <property type="nucleotide sequence ID" value="NZ_PEOG01000041.1"/>
</dbReference>
<dbReference type="InterPro" id="IPR017850">
    <property type="entry name" value="Alkaline_phosphatase_core_sf"/>
</dbReference>
<keyword evidence="3" id="KW-1185">Reference proteome</keyword>
<dbReference type="AlphaFoldDB" id="A0A2G9C9I5"/>
<protein>
    <submittedName>
        <fullName evidence="2">Phosphoesterase</fullName>
    </submittedName>
</protein>
<gene>
    <name evidence="2" type="ORF">CS062_15530</name>
</gene>
<dbReference type="OrthoDB" id="9770871at2"/>
<dbReference type="Gene3D" id="3.40.720.10">
    <property type="entry name" value="Alkaline Phosphatase, subunit A"/>
    <property type="match status" value="1"/>
</dbReference>
<name>A0A2G9C9I5_9BURK</name>
<proteinExistence type="predicted"/>
<comment type="caution">
    <text evidence="2">The sequence shown here is derived from an EMBL/GenBank/DDBJ whole genome shotgun (WGS) entry which is preliminary data.</text>
</comment>
<evidence type="ECO:0000256" key="1">
    <source>
        <dbReference type="SAM" id="SignalP"/>
    </source>
</evidence>
<dbReference type="Proteomes" id="UP000231501">
    <property type="component" value="Unassembled WGS sequence"/>
</dbReference>
<accession>A0A2G9C9I5</accession>
<feature type="signal peptide" evidence="1">
    <location>
        <begin position="1"/>
        <end position="22"/>
    </location>
</feature>
<dbReference type="PROSITE" id="PS51257">
    <property type="entry name" value="PROKAR_LIPOPROTEIN"/>
    <property type="match status" value="1"/>
</dbReference>
<keyword evidence="1" id="KW-0732">Signal</keyword>
<sequence length="765" mass="79646">MRPSKSTALNASLTLIAAAILAACGSDSDRPSTPSVTLSGVVTAASFTPGSATDPTLAPTYYVGAKVCVDADGNGVCDASEHPVVTDAQGRFSLTVPANAALIADIGTDATLSATGAKVASRDVLRASLDQVLDQGGQVVISPLSSEVQRLVEANGSSYAIEKQTVATRIGVSLDKVLADVNTVSGADQAAMLAESKALDNRFTYAITKLDRGDLYPDALAVPGGDPRLAGAANVTASTAPAGTDTRARITFAQAQQAAFNLEGIPRYDHLFIVMLENKATLSIKGSPWAPKINALLASGNQLTSYYATGNPSEPNYTALGGADDFGITDDSQWNCDATGANAVQDLPLPDKTQPGLASSPFNATCTQAAAVNHNIVGKPNLFNAITAAGMTWRTYSESMNPGQDFRTDSVADAAVTAADNVYAPGTLNGNTVAVGNAGLTLPMPAGLYKTKHHPGMAYQNVRSAPEFRYSNRTMGGGQWDANLKNSSAYAMPANYDIDQLGTDLASGKVGTLNFLVPDQCDDMHGISVIGKLAGGGTATASDCGSVANNVAQSSAANIITRGDNYVDALVKKIQASPLWKNPAKRVAIVLMFDEGSATSGFNSCCGWNVSNSAVSKPLIVDPKTGVVTVDASINNYTKGNRGHGQSIFGILTNQADAPKGVSDGDAYSHFSFVRTLQDMFQLADPAVDASYMNRSKYTEKFIAANILNLPEYAGSADTHFDAVRAINHAWQAPASYTQKQSADVNTPAQIGPDAVQTNVWALKK</sequence>